<name>A0A501PH36_9PROT</name>
<comment type="catalytic activity">
    <reaction evidence="1">
        <text>7,8-dihydroneopterin = 6-hydroxymethyl-7,8-dihydropterin + glycolaldehyde</text>
        <dbReference type="Rhea" id="RHEA:10540"/>
        <dbReference type="ChEBI" id="CHEBI:17001"/>
        <dbReference type="ChEBI" id="CHEBI:17071"/>
        <dbReference type="ChEBI" id="CHEBI:44841"/>
        <dbReference type="EC" id="4.1.2.25"/>
    </reaction>
</comment>
<comment type="caution">
    <text evidence="9">The sequence shown here is derived from an EMBL/GenBank/DDBJ whole genome shotgun (WGS) entry which is preliminary data.</text>
</comment>
<dbReference type="AlphaFoldDB" id="A0A501PH36"/>
<evidence type="ECO:0000256" key="3">
    <source>
        <dbReference type="ARBA" id="ARBA00005708"/>
    </source>
</evidence>
<dbReference type="OrthoDB" id="7580479at2"/>
<dbReference type="Pfam" id="PF02152">
    <property type="entry name" value="FolB"/>
    <property type="match status" value="1"/>
</dbReference>
<dbReference type="PANTHER" id="PTHR42844">
    <property type="entry name" value="DIHYDRONEOPTERIN ALDOLASE 1-RELATED"/>
    <property type="match status" value="1"/>
</dbReference>
<organism evidence="9 10">
    <name type="scientific">Emcibacter nanhaiensis</name>
    <dbReference type="NCBI Taxonomy" id="1505037"/>
    <lineage>
        <taxon>Bacteria</taxon>
        <taxon>Pseudomonadati</taxon>
        <taxon>Pseudomonadota</taxon>
        <taxon>Alphaproteobacteria</taxon>
        <taxon>Emcibacterales</taxon>
        <taxon>Emcibacteraceae</taxon>
        <taxon>Emcibacter</taxon>
    </lineage>
</organism>
<reference evidence="10" key="1">
    <citation type="submission" date="2019-06" db="EMBL/GenBank/DDBJ databases">
        <title>The complete genome of Emcibacter congregatus ZYLT.</title>
        <authorList>
            <person name="Zhao Z."/>
        </authorList>
    </citation>
    <scope>NUCLEOTIDE SEQUENCE [LARGE SCALE GENOMIC DNA]</scope>
    <source>
        <strain evidence="10">MCCC 1A06723</strain>
    </source>
</reference>
<accession>A0A501PH36</accession>
<dbReference type="Gene3D" id="3.30.1130.10">
    <property type="match status" value="1"/>
</dbReference>
<comment type="pathway">
    <text evidence="2">Cofactor biosynthesis; tetrahydrofolate biosynthesis; 2-amino-4-hydroxy-6-hydroxymethyl-7,8-dihydropteridine diphosphate from 7,8-dihydroneopterin triphosphate: step 3/4.</text>
</comment>
<evidence type="ECO:0000313" key="9">
    <source>
        <dbReference type="EMBL" id="TPD59176.1"/>
    </source>
</evidence>
<dbReference type="GO" id="GO:0004150">
    <property type="term" value="F:dihydroneopterin aldolase activity"/>
    <property type="evidence" value="ECO:0007669"/>
    <property type="project" value="UniProtKB-EC"/>
</dbReference>
<dbReference type="Proteomes" id="UP000319148">
    <property type="component" value="Unassembled WGS sequence"/>
</dbReference>
<evidence type="ECO:0000313" key="10">
    <source>
        <dbReference type="Proteomes" id="UP000319148"/>
    </source>
</evidence>
<evidence type="ECO:0000256" key="7">
    <source>
        <dbReference type="ARBA" id="ARBA00032903"/>
    </source>
</evidence>
<dbReference type="InterPro" id="IPR006157">
    <property type="entry name" value="FolB_dom"/>
</dbReference>
<evidence type="ECO:0000259" key="8">
    <source>
        <dbReference type="SMART" id="SM00905"/>
    </source>
</evidence>
<protein>
    <recommendedName>
        <fullName evidence="4">dihydroneopterin aldolase</fullName>
        <ecNumber evidence="4">4.1.2.25</ecNumber>
    </recommendedName>
    <alternativeName>
        <fullName evidence="7">7,8-dihydroneopterin aldolase</fullName>
    </alternativeName>
</protein>
<dbReference type="GO" id="GO:0005737">
    <property type="term" value="C:cytoplasm"/>
    <property type="evidence" value="ECO:0007669"/>
    <property type="project" value="TreeGrafter"/>
</dbReference>
<dbReference type="EMBL" id="VFIY01000015">
    <property type="protein sequence ID" value="TPD59176.1"/>
    <property type="molecule type" value="Genomic_DNA"/>
</dbReference>
<evidence type="ECO:0000256" key="6">
    <source>
        <dbReference type="ARBA" id="ARBA00023239"/>
    </source>
</evidence>
<dbReference type="SUPFAM" id="SSF55620">
    <property type="entry name" value="Tetrahydrobiopterin biosynthesis enzymes-like"/>
    <property type="match status" value="1"/>
</dbReference>
<keyword evidence="6" id="KW-0456">Lyase</keyword>
<keyword evidence="5" id="KW-0289">Folate biosynthesis</keyword>
<dbReference type="GO" id="GO:0046656">
    <property type="term" value="P:folic acid biosynthetic process"/>
    <property type="evidence" value="ECO:0007669"/>
    <property type="project" value="UniProtKB-KW"/>
</dbReference>
<evidence type="ECO:0000256" key="5">
    <source>
        <dbReference type="ARBA" id="ARBA00022909"/>
    </source>
</evidence>
<evidence type="ECO:0000256" key="1">
    <source>
        <dbReference type="ARBA" id="ARBA00001353"/>
    </source>
</evidence>
<dbReference type="InterPro" id="IPR043133">
    <property type="entry name" value="GTP-CH-I_C/QueF"/>
</dbReference>
<dbReference type="InterPro" id="IPR006156">
    <property type="entry name" value="Dihydroneopterin_aldolase"/>
</dbReference>
<evidence type="ECO:0000256" key="4">
    <source>
        <dbReference type="ARBA" id="ARBA00013043"/>
    </source>
</evidence>
<dbReference type="PANTHER" id="PTHR42844:SF1">
    <property type="entry name" value="DIHYDRONEOPTERIN ALDOLASE 1-RELATED"/>
    <property type="match status" value="1"/>
</dbReference>
<evidence type="ECO:0000256" key="2">
    <source>
        <dbReference type="ARBA" id="ARBA00005013"/>
    </source>
</evidence>
<sequence>MSPGSRKNIWGRNDGMKPYQVTRRQIILEDFETMVSIGIHDHERAAPQRIIFNIILTVDTACPERDHIEEVLDYDFLRTGITELIEARHYNLQESLCRDIIDLCFSRKQVVAAKVSSRKADVYEDCASVGYQIEAERNA</sequence>
<feature type="domain" description="Dihydroneopterin aldolase/epimerase" evidence="8">
    <location>
        <begin position="26"/>
        <end position="135"/>
    </location>
</feature>
<proteinExistence type="inferred from homology"/>
<comment type="similarity">
    <text evidence="3">Belongs to the DHNA family.</text>
</comment>
<keyword evidence="10" id="KW-1185">Reference proteome</keyword>
<dbReference type="SMART" id="SM00905">
    <property type="entry name" value="FolB"/>
    <property type="match status" value="1"/>
</dbReference>
<dbReference type="EC" id="4.1.2.25" evidence="4"/>
<gene>
    <name evidence="9" type="ORF">FIV46_13185</name>
</gene>